<dbReference type="InterPro" id="IPR020550">
    <property type="entry name" value="Inositol_monophosphatase_CS"/>
</dbReference>
<proteinExistence type="inferred from homology"/>
<evidence type="ECO:0000313" key="5">
    <source>
        <dbReference type="EMBL" id="KAJ2748358.1"/>
    </source>
</evidence>
<dbReference type="PRINTS" id="PR00377">
    <property type="entry name" value="IMPHPHTASES"/>
</dbReference>
<evidence type="ECO:0000313" key="6">
    <source>
        <dbReference type="Proteomes" id="UP001140011"/>
    </source>
</evidence>
<dbReference type="InterPro" id="IPR029063">
    <property type="entry name" value="SAM-dependent_MTases_sf"/>
</dbReference>
<keyword evidence="6" id="KW-1185">Reference proteome</keyword>
<dbReference type="Gene3D" id="3.40.190.80">
    <property type="match status" value="1"/>
</dbReference>
<dbReference type="Pfam" id="PF13489">
    <property type="entry name" value="Methyltransf_23"/>
    <property type="match status" value="1"/>
</dbReference>
<evidence type="ECO:0000256" key="3">
    <source>
        <dbReference type="ARBA" id="ARBA00022842"/>
    </source>
</evidence>
<dbReference type="PANTHER" id="PTHR20854">
    <property type="entry name" value="INOSITOL MONOPHOSPHATASE"/>
    <property type="match status" value="1"/>
</dbReference>
<keyword evidence="3 4" id="KW-0460">Magnesium</keyword>
<dbReference type="OrthoDB" id="10254945at2759"/>
<evidence type="ECO:0000256" key="4">
    <source>
        <dbReference type="PIRSR" id="PIRSR600760-2"/>
    </source>
</evidence>
<protein>
    <recommendedName>
        <fullName evidence="7">S-adenosyl-L-methionine-dependent methyltransferase</fullName>
    </recommendedName>
</protein>
<evidence type="ECO:0000256" key="2">
    <source>
        <dbReference type="ARBA" id="ARBA00022723"/>
    </source>
</evidence>
<dbReference type="PANTHER" id="PTHR20854:SF4">
    <property type="entry name" value="INOSITOL-1-MONOPHOSPHATASE-RELATED"/>
    <property type="match status" value="1"/>
</dbReference>
<dbReference type="Pfam" id="PF00459">
    <property type="entry name" value="Inositol_P"/>
    <property type="match status" value="1"/>
</dbReference>
<name>A0A9W8L8H3_9FUNG</name>
<dbReference type="AlphaFoldDB" id="A0A9W8L8H3"/>
<dbReference type="PROSITE" id="PS00630">
    <property type="entry name" value="IMP_2"/>
    <property type="match status" value="1"/>
</dbReference>
<dbReference type="SUPFAM" id="SSF56655">
    <property type="entry name" value="Carbohydrate phosphatase"/>
    <property type="match status" value="1"/>
</dbReference>
<sequence length="459" mass="50778">ISLAINKEPVVGVIYLPILDELYTGVRGQGSFLNGQRLPLFNPPTLTTPTSLSQCMLVSEHGSSHDETMHSRMRSLTRLLLAKEHGGAGLESLRFAGAATSDMSLVAKGIAEIHWEIGLHAWDIAAASVIVTESGGAVFDGAGWWGSDMAESEREPRPLNIWNRKIVSVRYIPDLPGQPGSGPTQMIKNTLWSVYDWLFSTMWIIESTRNDVKVDIYRKMIWPEISGNVLELGPGFAASLKLLAHTTTNDGSFHVDPNVIKSYTALEPNPFMYTRLQENAEVNGFNVNYDRLSYPDDKVHNTVSPNPDMVPFKIVRGTLDDAANIPNAVLAQAPFDSILTSFSLCTVRDPETALRNIQSLLKPGGTFYFIEHVRQPDPKDMTVVEDNGVDAVFWGKVQDWITPIWRIVGHGCHVNRRSGLTVAKIGGWKVVDYKSVRPVIDLQSRIMPLSFGKAVKADN</sequence>
<accession>A0A9W8L8H3</accession>
<dbReference type="GO" id="GO:0006020">
    <property type="term" value="P:inositol metabolic process"/>
    <property type="evidence" value="ECO:0007669"/>
    <property type="project" value="TreeGrafter"/>
</dbReference>
<comment type="caution">
    <text evidence="5">The sequence shown here is derived from an EMBL/GenBank/DDBJ whole genome shotgun (WGS) entry which is preliminary data.</text>
</comment>
<comment type="cofactor">
    <cofactor evidence="4">
        <name>Mg(2+)</name>
        <dbReference type="ChEBI" id="CHEBI:18420"/>
    </cofactor>
</comment>
<dbReference type="Gene3D" id="3.40.50.150">
    <property type="entry name" value="Vaccinia Virus protein VP39"/>
    <property type="match status" value="1"/>
</dbReference>
<dbReference type="Gene3D" id="3.30.540.10">
    <property type="entry name" value="Fructose-1,6-Bisphosphatase, subunit A, domain 1"/>
    <property type="match status" value="1"/>
</dbReference>
<evidence type="ECO:0000256" key="1">
    <source>
        <dbReference type="ARBA" id="ARBA00009759"/>
    </source>
</evidence>
<keyword evidence="2 4" id="KW-0479">Metal-binding</keyword>
<feature type="non-terminal residue" evidence="5">
    <location>
        <position position="459"/>
    </location>
</feature>
<comment type="similarity">
    <text evidence="1">Belongs to the inositol monophosphatase superfamily.</text>
</comment>
<dbReference type="InterPro" id="IPR000760">
    <property type="entry name" value="Inositol_monophosphatase-like"/>
</dbReference>
<gene>
    <name evidence="5" type="ORF">GGI19_006148</name>
</gene>
<dbReference type="GO" id="GO:0007165">
    <property type="term" value="P:signal transduction"/>
    <property type="evidence" value="ECO:0007669"/>
    <property type="project" value="TreeGrafter"/>
</dbReference>
<reference evidence="5" key="1">
    <citation type="submission" date="2022-07" db="EMBL/GenBank/DDBJ databases">
        <title>Phylogenomic reconstructions and comparative analyses of Kickxellomycotina fungi.</title>
        <authorList>
            <person name="Reynolds N.K."/>
            <person name="Stajich J.E."/>
            <person name="Barry K."/>
            <person name="Grigoriev I.V."/>
            <person name="Crous P."/>
            <person name="Smith M.E."/>
        </authorList>
    </citation>
    <scope>NUCLEOTIDE SEQUENCE</scope>
    <source>
        <strain evidence="5">BCRC 34297</strain>
    </source>
</reference>
<dbReference type="Proteomes" id="UP001140011">
    <property type="component" value="Unassembled WGS sequence"/>
</dbReference>
<organism evidence="5 6">
    <name type="scientific">Coemansia pectinata</name>
    <dbReference type="NCBI Taxonomy" id="1052879"/>
    <lineage>
        <taxon>Eukaryota</taxon>
        <taxon>Fungi</taxon>
        <taxon>Fungi incertae sedis</taxon>
        <taxon>Zoopagomycota</taxon>
        <taxon>Kickxellomycotina</taxon>
        <taxon>Kickxellomycetes</taxon>
        <taxon>Kickxellales</taxon>
        <taxon>Kickxellaceae</taxon>
        <taxon>Coemansia</taxon>
    </lineage>
</organism>
<dbReference type="GO" id="GO:0008934">
    <property type="term" value="F:inositol monophosphate 1-phosphatase activity"/>
    <property type="evidence" value="ECO:0007669"/>
    <property type="project" value="TreeGrafter"/>
</dbReference>
<dbReference type="SUPFAM" id="SSF53335">
    <property type="entry name" value="S-adenosyl-L-methionine-dependent methyltransferases"/>
    <property type="match status" value="1"/>
</dbReference>
<evidence type="ECO:0008006" key="7">
    <source>
        <dbReference type="Google" id="ProtNLM"/>
    </source>
</evidence>
<dbReference type="GO" id="GO:0046854">
    <property type="term" value="P:phosphatidylinositol phosphate biosynthetic process"/>
    <property type="evidence" value="ECO:0007669"/>
    <property type="project" value="InterPro"/>
</dbReference>
<feature type="binding site" evidence="4">
    <location>
        <position position="123"/>
    </location>
    <ligand>
        <name>Mg(2+)</name>
        <dbReference type="ChEBI" id="CHEBI:18420"/>
        <label>1</label>
        <note>catalytic</note>
    </ligand>
</feature>
<dbReference type="EMBL" id="JANBUH010001104">
    <property type="protein sequence ID" value="KAJ2748358.1"/>
    <property type="molecule type" value="Genomic_DNA"/>
</dbReference>
<dbReference type="GO" id="GO:0046872">
    <property type="term" value="F:metal ion binding"/>
    <property type="evidence" value="ECO:0007669"/>
    <property type="project" value="UniProtKB-KW"/>
</dbReference>